<protein>
    <recommendedName>
        <fullName evidence="1">Lipoyl-binding domain-containing protein</fullName>
    </recommendedName>
</protein>
<dbReference type="Pfam" id="PF00364">
    <property type="entry name" value="Biotin_lipoyl"/>
    <property type="match status" value="1"/>
</dbReference>
<dbReference type="InterPro" id="IPR011053">
    <property type="entry name" value="Single_hybrid_motif"/>
</dbReference>
<evidence type="ECO:0000259" key="1">
    <source>
        <dbReference type="PROSITE" id="PS50968"/>
    </source>
</evidence>
<evidence type="ECO:0000313" key="3">
    <source>
        <dbReference type="Proteomes" id="UP000187404"/>
    </source>
</evidence>
<dbReference type="PANTHER" id="PTHR23151">
    <property type="entry name" value="DIHYDROLIPOAMIDE ACETYL/SUCCINYL-TRANSFERASE-RELATED"/>
    <property type="match status" value="1"/>
</dbReference>
<dbReference type="OrthoDB" id="9805770at2"/>
<dbReference type="EMBL" id="MJIE01000001">
    <property type="protein sequence ID" value="OLR55897.1"/>
    <property type="molecule type" value="Genomic_DNA"/>
</dbReference>
<dbReference type="AlphaFoldDB" id="A0A1Q9JIE9"/>
<dbReference type="Proteomes" id="UP000187404">
    <property type="component" value="Unassembled WGS sequence"/>
</dbReference>
<proteinExistence type="predicted"/>
<dbReference type="PROSITE" id="PS50968">
    <property type="entry name" value="BIOTINYL_LIPOYL"/>
    <property type="match status" value="1"/>
</dbReference>
<dbReference type="GO" id="GO:0006086">
    <property type="term" value="P:pyruvate decarboxylation to acetyl-CoA"/>
    <property type="evidence" value="ECO:0007669"/>
    <property type="project" value="InterPro"/>
</dbReference>
<gene>
    <name evidence="2" type="ORF">BHK98_07385</name>
</gene>
<dbReference type="PANTHER" id="PTHR23151:SF90">
    <property type="entry name" value="DIHYDROLIPOYLLYSINE-RESIDUE ACETYLTRANSFERASE COMPONENT OF PYRUVATE DEHYDROGENASE COMPLEX, MITOCHONDRIAL-RELATED"/>
    <property type="match status" value="1"/>
</dbReference>
<comment type="caution">
    <text evidence="2">The sequence shown here is derived from an EMBL/GenBank/DDBJ whole genome shotgun (WGS) entry which is preliminary data.</text>
</comment>
<dbReference type="SUPFAM" id="SSF51230">
    <property type="entry name" value="Single hybrid motif"/>
    <property type="match status" value="1"/>
</dbReference>
<dbReference type="RefSeq" id="WP_075712978.1">
    <property type="nucleotide sequence ID" value="NZ_MJIE01000001.1"/>
</dbReference>
<dbReference type="Gene3D" id="2.40.50.100">
    <property type="match status" value="1"/>
</dbReference>
<dbReference type="InterPro" id="IPR000089">
    <property type="entry name" value="Biotin_lipoyl"/>
</dbReference>
<organism evidence="2 3">
    <name type="scientific">Hornefia porci</name>
    <dbReference type="NCBI Taxonomy" id="2652292"/>
    <lineage>
        <taxon>Bacteria</taxon>
        <taxon>Bacillati</taxon>
        <taxon>Bacillota</taxon>
        <taxon>Clostridia</taxon>
        <taxon>Peptostreptococcales</taxon>
        <taxon>Anaerovoracaceae</taxon>
        <taxon>Hornefia</taxon>
    </lineage>
</organism>
<dbReference type="GO" id="GO:0045254">
    <property type="term" value="C:pyruvate dehydrogenase complex"/>
    <property type="evidence" value="ECO:0007669"/>
    <property type="project" value="InterPro"/>
</dbReference>
<feature type="domain" description="Lipoyl-binding" evidence="1">
    <location>
        <begin position="3"/>
        <end position="78"/>
    </location>
</feature>
<evidence type="ECO:0000313" key="2">
    <source>
        <dbReference type="EMBL" id="OLR55897.1"/>
    </source>
</evidence>
<dbReference type="CDD" id="cd06849">
    <property type="entry name" value="lipoyl_domain"/>
    <property type="match status" value="1"/>
</dbReference>
<sequence>MAKYEVNMPKFGATMEDGEIVEWYKNVGDPVKKGDKLCSIMTEKLTNDLEAMHDGTLTEISTQVGEKANCGDIIGYIED</sequence>
<accession>A0A1Q9JIE9</accession>
<reference evidence="2 3" key="1">
    <citation type="journal article" date="2016" name="Appl. Environ. Microbiol.">
        <title>Function and Phylogeny of Bacterial Butyryl Coenzyme A:Acetate Transferases and Their Diversity in the Proximal Colon of Swine.</title>
        <authorList>
            <person name="Trachsel J."/>
            <person name="Bayles D.O."/>
            <person name="Looft T."/>
            <person name="Levine U.Y."/>
            <person name="Allen H.K."/>
        </authorList>
    </citation>
    <scope>NUCLEOTIDE SEQUENCE [LARGE SCALE GENOMIC DNA]</scope>
    <source>
        <strain evidence="2 3">68-3-10</strain>
    </source>
</reference>
<keyword evidence="3" id="KW-1185">Reference proteome</keyword>
<dbReference type="STRING" id="1261640.BHK98_07385"/>
<name>A0A1Q9JIE9_9FIRM</name>
<dbReference type="InterPro" id="IPR045257">
    <property type="entry name" value="E2/Pdx1"/>
</dbReference>